<keyword evidence="3" id="KW-0012">Acyltransferase</keyword>
<comment type="similarity">
    <text evidence="1">Belongs to the plant acyltransferase family.</text>
</comment>
<protein>
    <submittedName>
        <fullName evidence="5">Shikimate O-hydroxycinnamoyltransferase</fullName>
    </submittedName>
</protein>
<dbReference type="AlphaFoldDB" id="A0AAP0BR61"/>
<keyword evidence="6" id="KW-1185">Reference proteome</keyword>
<evidence type="ECO:0000256" key="4">
    <source>
        <dbReference type="SAM" id="MobiDB-lite"/>
    </source>
</evidence>
<dbReference type="GO" id="GO:0016747">
    <property type="term" value="F:acyltransferase activity, transferring groups other than amino-acyl groups"/>
    <property type="evidence" value="ECO:0007669"/>
    <property type="project" value="TreeGrafter"/>
</dbReference>
<keyword evidence="2" id="KW-0808">Transferase</keyword>
<comment type="caution">
    <text evidence="5">The sequence shown here is derived from an EMBL/GenBank/DDBJ whole genome shotgun (WGS) entry which is preliminary data.</text>
</comment>
<accession>A0AAP0BR61</accession>
<evidence type="ECO:0000256" key="3">
    <source>
        <dbReference type="ARBA" id="ARBA00023315"/>
    </source>
</evidence>
<evidence type="ECO:0000313" key="6">
    <source>
        <dbReference type="Proteomes" id="UP001418222"/>
    </source>
</evidence>
<name>A0AAP0BR61_9ASPA</name>
<dbReference type="EMBL" id="JBBWWQ010000004">
    <property type="protein sequence ID" value="KAK8948563.1"/>
    <property type="molecule type" value="Genomic_DNA"/>
</dbReference>
<dbReference type="InterPro" id="IPR023213">
    <property type="entry name" value="CAT-like_dom_sf"/>
</dbReference>
<dbReference type="InterPro" id="IPR050317">
    <property type="entry name" value="Plant_Fungal_Acyltransferase"/>
</dbReference>
<dbReference type="PANTHER" id="PTHR31642:SF138">
    <property type="entry name" value="PUTRESCINE HYDROXYCINNAMOYLTRANSFERASE 1"/>
    <property type="match status" value="1"/>
</dbReference>
<dbReference type="Proteomes" id="UP001418222">
    <property type="component" value="Unassembled WGS sequence"/>
</dbReference>
<proteinExistence type="inferred from homology"/>
<dbReference type="Gene3D" id="3.30.559.10">
    <property type="entry name" value="Chloramphenicol acetyltransferase-like domain"/>
    <property type="match status" value="2"/>
</dbReference>
<reference evidence="5 6" key="1">
    <citation type="journal article" date="2022" name="Nat. Plants">
        <title>Genomes of leafy and leafless Platanthera orchids illuminate the evolution of mycoheterotrophy.</title>
        <authorList>
            <person name="Li M.H."/>
            <person name="Liu K.W."/>
            <person name="Li Z."/>
            <person name="Lu H.C."/>
            <person name="Ye Q.L."/>
            <person name="Zhang D."/>
            <person name="Wang J.Y."/>
            <person name="Li Y.F."/>
            <person name="Zhong Z.M."/>
            <person name="Liu X."/>
            <person name="Yu X."/>
            <person name="Liu D.K."/>
            <person name="Tu X.D."/>
            <person name="Liu B."/>
            <person name="Hao Y."/>
            <person name="Liao X.Y."/>
            <person name="Jiang Y.T."/>
            <person name="Sun W.H."/>
            <person name="Chen J."/>
            <person name="Chen Y.Q."/>
            <person name="Ai Y."/>
            <person name="Zhai J.W."/>
            <person name="Wu S.S."/>
            <person name="Zhou Z."/>
            <person name="Hsiao Y.Y."/>
            <person name="Wu W.L."/>
            <person name="Chen Y.Y."/>
            <person name="Lin Y.F."/>
            <person name="Hsu J.L."/>
            <person name="Li C.Y."/>
            <person name="Wang Z.W."/>
            <person name="Zhao X."/>
            <person name="Zhong W.Y."/>
            <person name="Ma X.K."/>
            <person name="Ma L."/>
            <person name="Huang J."/>
            <person name="Chen G.Z."/>
            <person name="Huang M.Z."/>
            <person name="Huang L."/>
            <person name="Peng D.H."/>
            <person name="Luo Y.B."/>
            <person name="Zou S.Q."/>
            <person name="Chen S.P."/>
            <person name="Lan S."/>
            <person name="Tsai W.C."/>
            <person name="Van de Peer Y."/>
            <person name="Liu Z.J."/>
        </authorList>
    </citation>
    <scope>NUCLEOTIDE SEQUENCE [LARGE SCALE GENOMIC DNA]</scope>
    <source>
        <strain evidence="5">Lor287</strain>
    </source>
</reference>
<feature type="region of interest" description="Disordered" evidence="4">
    <location>
        <begin position="195"/>
        <end position="220"/>
    </location>
</feature>
<evidence type="ECO:0000256" key="1">
    <source>
        <dbReference type="ARBA" id="ARBA00009861"/>
    </source>
</evidence>
<organism evidence="5 6">
    <name type="scientific">Platanthera zijinensis</name>
    <dbReference type="NCBI Taxonomy" id="2320716"/>
    <lineage>
        <taxon>Eukaryota</taxon>
        <taxon>Viridiplantae</taxon>
        <taxon>Streptophyta</taxon>
        <taxon>Embryophyta</taxon>
        <taxon>Tracheophyta</taxon>
        <taxon>Spermatophyta</taxon>
        <taxon>Magnoliopsida</taxon>
        <taxon>Liliopsida</taxon>
        <taxon>Asparagales</taxon>
        <taxon>Orchidaceae</taxon>
        <taxon>Orchidoideae</taxon>
        <taxon>Orchideae</taxon>
        <taxon>Orchidinae</taxon>
        <taxon>Platanthera</taxon>
    </lineage>
</organism>
<gene>
    <name evidence="5" type="primary">HST</name>
    <name evidence="5" type="ORF">KSP39_PZI005952</name>
</gene>
<dbReference type="PANTHER" id="PTHR31642">
    <property type="entry name" value="TRICHOTHECENE 3-O-ACETYLTRANSFERASE"/>
    <property type="match status" value="1"/>
</dbReference>
<sequence length="442" mass="48956">MVEYPPIEIEEKTLVIPNEGTPADEIWLSNLDLLVARAHTPTVYFYRRPLGASDFFSPTVLKDALARTLVPFYPLAGRLVSGADGRLCIRCTAEGALFIVARSVSVLRDFGDFAPSDQIRHLLVPFSDIANEGNQPLVMFQLTFFQCGGVCLGAAVHHTAADGLGALNFINSWASIARITNHNLIPQSFNRTSLRSRSPPSITSTHYEYSHTQPTSSTRHSPFTSIVLRLSNHHLSILRTTTTLSKKPLSTFKAVVAHIWRCACKARGLDSAQLTRLYMTADARSRLHPPLPPNFIGNAIFRVSTELTAGEVVAENLEFTAAKVSAATTRLDNEYVRSLVDFLEARVEDIAVRKGSWVMPETDIWVISWQGLPIYEADFGWGKPLFMGRACLQFSGLLYIVPTSPEEEEGGLLVLAAIEPEKVERFKEVFYKELGHPVSANL</sequence>
<evidence type="ECO:0000313" key="5">
    <source>
        <dbReference type="EMBL" id="KAK8948563.1"/>
    </source>
</evidence>
<evidence type="ECO:0000256" key="2">
    <source>
        <dbReference type="ARBA" id="ARBA00022679"/>
    </source>
</evidence>
<dbReference type="Pfam" id="PF02458">
    <property type="entry name" value="Transferase"/>
    <property type="match status" value="1"/>
</dbReference>
<dbReference type="FunFam" id="3.30.559.10:FF:000008">
    <property type="entry name" value="Tryptamine hydroxycinnamoyl transferase"/>
    <property type="match status" value="1"/>
</dbReference>